<dbReference type="GO" id="GO:0003700">
    <property type="term" value="F:DNA-binding transcription factor activity"/>
    <property type="evidence" value="ECO:0007669"/>
    <property type="project" value="TreeGrafter"/>
</dbReference>
<dbReference type="EMBL" id="WWCW01000001">
    <property type="protein sequence ID" value="MYM85628.1"/>
    <property type="molecule type" value="Genomic_DNA"/>
</dbReference>
<evidence type="ECO:0000256" key="2">
    <source>
        <dbReference type="SAM" id="Phobius"/>
    </source>
</evidence>
<keyword evidence="2" id="KW-1133">Transmembrane helix</keyword>
<dbReference type="SMART" id="SM00530">
    <property type="entry name" value="HTH_XRE"/>
    <property type="match status" value="1"/>
</dbReference>
<keyword evidence="2" id="KW-0812">Transmembrane</keyword>
<dbReference type="Pfam" id="PF12844">
    <property type="entry name" value="HTH_19"/>
    <property type="match status" value="1"/>
</dbReference>
<dbReference type="InterPro" id="IPR001387">
    <property type="entry name" value="Cro/C1-type_HTH"/>
</dbReference>
<feature type="domain" description="HTH cro/C1-type" evidence="3">
    <location>
        <begin position="7"/>
        <end position="61"/>
    </location>
</feature>
<dbReference type="Gene3D" id="1.10.260.40">
    <property type="entry name" value="lambda repressor-like DNA-binding domains"/>
    <property type="match status" value="1"/>
</dbReference>
<dbReference type="GO" id="GO:0003677">
    <property type="term" value="F:DNA binding"/>
    <property type="evidence" value="ECO:0007669"/>
    <property type="project" value="UniProtKB-KW"/>
</dbReference>
<feature type="transmembrane region" description="Helical" evidence="2">
    <location>
        <begin position="98"/>
        <end position="116"/>
    </location>
</feature>
<dbReference type="CDD" id="cd00093">
    <property type="entry name" value="HTH_XRE"/>
    <property type="match status" value="1"/>
</dbReference>
<evidence type="ECO:0000313" key="5">
    <source>
        <dbReference type="Proteomes" id="UP000470302"/>
    </source>
</evidence>
<accession>A0A845FYF2</accession>
<dbReference type="PANTHER" id="PTHR46797">
    <property type="entry name" value="HTH-TYPE TRANSCRIPTIONAL REGULATOR"/>
    <property type="match status" value="1"/>
</dbReference>
<gene>
    <name evidence="4" type="ORF">GTP91_00380</name>
</gene>
<evidence type="ECO:0000313" key="4">
    <source>
        <dbReference type="EMBL" id="MYM85628.1"/>
    </source>
</evidence>
<organism evidence="4 5">
    <name type="scientific">Duganella vulcania</name>
    <dbReference type="NCBI Taxonomy" id="2692166"/>
    <lineage>
        <taxon>Bacteria</taxon>
        <taxon>Pseudomonadati</taxon>
        <taxon>Pseudomonadota</taxon>
        <taxon>Betaproteobacteria</taxon>
        <taxon>Burkholderiales</taxon>
        <taxon>Oxalobacteraceae</taxon>
        <taxon>Telluria group</taxon>
        <taxon>Duganella</taxon>
    </lineage>
</organism>
<dbReference type="SUPFAM" id="SSF47413">
    <property type="entry name" value="lambda repressor-like DNA-binding domains"/>
    <property type="match status" value="1"/>
</dbReference>
<dbReference type="Proteomes" id="UP000470302">
    <property type="component" value="Unassembled WGS sequence"/>
</dbReference>
<dbReference type="AlphaFoldDB" id="A0A845FYF2"/>
<evidence type="ECO:0000259" key="3">
    <source>
        <dbReference type="PROSITE" id="PS50943"/>
    </source>
</evidence>
<protein>
    <submittedName>
        <fullName evidence="4">Helix-turn-helix domain-containing protein</fullName>
    </submittedName>
</protein>
<comment type="caution">
    <text evidence="4">The sequence shown here is derived from an EMBL/GenBank/DDBJ whole genome shotgun (WGS) entry which is preliminary data.</text>
</comment>
<reference evidence="4 5" key="1">
    <citation type="submission" date="2020-01" db="EMBL/GenBank/DDBJ databases">
        <title>Novel species isolated from a subtropical stream in China.</title>
        <authorList>
            <person name="Lu H."/>
        </authorList>
    </citation>
    <scope>NUCLEOTIDE SEQUENCE [LARGE SCALE GENOMIC DNA]</scope>
    <source>
        <strain evidence="4 5">FT82W</strain>
    </source>
</reference>
<sequence>MNFGEKLKQIRTERAQTQPQFAAALGIEQSYLSKLENDKSLPSADMFNTIVAGLGIDAATMLRDIDKEVLDTTLSHIPAVGQFNTRTEAVHEHNFKRWLYGSALAWIVGFALMLAANDGIFFSNRIYKYSSPGVILAGEPRNIFETQEEILSLRRQAKVLTDEQFALARAEFKSKRVSPLTVETPENRGSLFTEKDGQGERRYALIQSERAQSTGNRILQFLGAIIFTCGFVGMFTEWRLRRLKNKRK</sequence>
<dbReference type="InterPro" id="IPR050807">
    <property type="entry name" value="TransReg_Diox_bact_type"/>
</dbReference>
<dbReference type="PROSITE" id="PS50943">
    <property type="entry name" value="HTH_CROC1"/>
    <property type="match status" value="1"/>
</dbReference>
<keyword evidence="1" id="KW-0238">DNA-binding</keyword>
<dbReference type="InterPro" id="IPR010982">
    <property type="entry name" value="Lambda_DNA-bd_dom_sf"/>
</dbReference>
<evidence type="ECO:0000256" key="1">
    <source>
        <dbReference type="ARBA" id="ARBA00023125"/>
    </source>
</evidence>
<dbReference type="GO" id="GO:0005829">
    <property type="term" value="C:cytosol"/>
    <property type="evidence" value="ECO:0007669"/>
    <property type="project" value="TreeGrafter"/>
</dbReference>
<proteinExistence type="predicted"/>
<name>A0A845FYF2_9BURK</name>
<feature type="transmembrane region" description="Helical" evidence="2">
    <location>
        <begin position="218"/>
        <end position="238"/>
    </location>
</feature>
<dbReference type="PANTHER" id="PTHR46797:SF1">
    <property type="entry name" value="METHYLPHOSPHONATE SYNTHASE"/>
    <property type="match status" value="1"/>
</dbReference>
<dbReference type="RefSeq" id="WP_161094989.1">
    <property type="nucleotide sequence ID" value="NZ_WWCW01000001.1"/>
</dbReference>
<keyword evidence="2" id="KW-0472">Membrane</keyword>